<name>A0A0S7WHY1_UNCT6</name>
<dbReference type="Gene3D" id="2.60.40.3800">
    <property type="match status" value="1"/>
</dbReference>
<organism evidence="5 6">
    <name type="scientific">candidate division TA06 bacterium DG_26</name>
    <dbReference type="NCBI Taxonomy" id="1703771"/>
    <lineage>
        <taxon>Bacteria</taxon>
        <taxon>Bacteria division TA06</taxon>
    </lineage>
</organism>
<feature type="domain" description="Gingipain" evidence="2">
    <location>
        <begin position="223"/>
        <end position="544"/>
    </location>
</feature>
<dbReference type="Gene3D" id="2.60.40.10">
    <property type="entry name" value="Immunoglobulins"/>
    <property type="match status" value="1"/>
</dbReference>
<evidence type="ECO:0000259" key="3">
    <source>
        <dbReference type="Pfam" id="PF08126"/>
    </source>
</evidence>
<reference evidence="5 6" key="1">
    <citation type="journal article" date="2015" name="Microbiome">
        <title>Genomic resolution of linkages in carbon, nitrogen, and sulfur cycling among widespread estuary sediment bacteria.</title>
        <authorList>
            <person name="Baker B.J."/>
            <person name="Lazar C.S."/>
            <person name="Teske A.P."/>
            <person name="Dick G.J."/>
        </authorList>
    </citation>
    <scope>NUCLEOTIDE SEQUENCE [LARGE SCALE GENOMIC DNA]</scope>
    <source>
        <strain evidence="5">DG_26</strain>
    </source>
</reference>
<keyword evidence="1" id="KW-0732">Signal</keyword>
<feature type="domain" description="Gingipain propeptide" evidence="3">
    <location>
        <begin position="31"/>
        <end position="180"/>
    </location>
</feature>
<dbReference type="Pfam" id="PF01364">
    <property type="entry name" value="Peptidase_C25"/>
    <property type="match status" value="1"/>
</dbReference>
<evidence type="ECO:0000259" key="2">
    <source>
        <dbReference type="Pfam" id="PF01364"/>
    </source>
</evidence>
<protein>
    <recommendedName>
        <fullName evidence="7">Gingipain domain-containing protein</fullName>
    </recommendedName>
</protein>
<dbReference type="SUPFAM" id="SSF52129">
    <property type="entry name" value="Caspase-like"/>
    <property type="match status" value="1"/>
</dbReference>
<dbReference type="Pfam" id="PF13860">
    <property type="entry name" value="FlgD_ig"/>
    <property type="match status" value="1"/>
</dbReference>
<dbReference type="InterPro" id="IPR001769">
    <property type="entry name" value="Gingipain"/>
</dbReference>
<dbReference type="Gene3D" id="3.40.50.1460">
    <property type="match status" value="1"/>
</dbReference>
<dbReference type="EMBL" id="LIZT01000044">
    <property type="protein sequence ID" value="KPJ49744.1"/>
    <property type="molecule type" value="Genomic_DNA"/>
</dbReference>
<dbReference type="InterPro" id="IPR029030">
    <property type="entry name" value="Caspase-like_dom_sf"/>
</dbReference>
<evidence type="ECO:0000259" key="4">
    <source>
        <dbReference type="Pfam" id="PF13860"/>
    </source>
</evidence>
<dbReference type="InterPro" id="IPR026444">
    <property type="entry name" value="Secre_tail"/>
</dbReference>
<evidence type="ECO:0000313" key="5">
    <source>
        <dbReference type="EMBL" id="KPJ49744.1"/>
    </source>
</evidence>
<dbReference type="Pfam" id="PF08126">
    <property type="entry name" value="Propeptide_C25"/>
    <property type="match status" value="1"/>
</dbReference>
<comment type="caution">
    <text evidence="5">The sequence shown here is derived from an EMBL/GenBank/DDBJ whole genome shotgun (WGS) entry which is preliminary data.</text>
</comment>
<dbReference type="Proteomes" id="UP000051124">
    <property type="component" value="Unassembled WGS sequence"/>
</dbReference>
<dbReference type="GO" id="GO:0006508">
    <property type="term" value="P:proteolysis"/>
    <property type="evidence" value="ECO:0007669"/>
    <property type="project" value="InterPro"/>
</dbReference>
<dbReference type="InterPro" id="IPR013783">
    <property type="entry name" value="Ig-like_fold"/>
</dbReference>
<gene>
    <name evidence="5" type="ORF">AMJ40_04850</name>
</gene>
<dbReference type="InterPro" id="IPR025965">
    <property type="entry name" value="FlgD/Vpr_Ig-like"/>
</dbReference>
<dbReference type="AlphaFoldDB" id="A0A0S7WHY1"/>
<dbReference type="Gene3D" id="3.40.50.10390">
    <property type="entry name" value="Gingipain r, domain 1"/>
    <property type="match status" value="1"/>
</dbReference>
<dbReference type="InterPro" id="IPR012600">
    <property type="entry name" value="Propeptide_C25"/>
</dbReference>
<evidence type="ECO:0000256" key="1">
    <source>
        <dbReference type="ARBA" id="ARBA00022729"/>
    </source>
</evidence>
<dbReference type="Gene3D" id="2.60.40.4070">
    <property type="match status" value="1"/>
</dbReference>
<dbReference type="GO" id="GO:0004197">
    <property type="term" value="F:cysteine-type endopeptidase activity"/>
    <property type="evidence" value="ECO:0007669"/>
    <property type="project" value="InterPro"/>
</dbReference>
<evidence type="ECO:0000313" key="6">
    <source>
        <dbReference type="Proteomes" id="UP000051124"/>
    </source>
</evidence>
<dbReference type="InterPro" id="IPR038490">
    <property type="entry name" value="Gingipain_propep_sf"/>
</dbReference>
<evidence type="ECO:0008006" key="7">
    <source>
        <dbReference type="Google" id="ProtNLM"/>
    </source>
</evidence>
<proteinExistence type="predicted"/>
<feature type="domain" description="FlgD/Vpr Ig-like" evidence="4">
    <location>
        <begin position="672"/>
        <end position="718"/>
    </location>
</feature>
<dbReference type="InterPro" id="IPR029031">
    <property type="entry name" value="Gingipain_N_sf"/>
</dbReference>
<sequence length="735" mass="82417">MQALTILLLGSLVLHPARDLVEVETTHDRVVLTFQFPSPLLKEVDRAKETFLEISVGECARSGSVGRPLLPVRKELVEIPHGVTPTVRTDVVWEEELSIAHPILPAQPPVLKFSSIPPEFVFDREFYHARTWTPREIAAIEEVAIMRRHRVVSLKVSPVQYLPGEGKMRVVRRLRVVIDLTPEPVATSRGVAQRYLTRHSEETMAATVCNFQRQAFSDGAIGYLIITRDALAPELMPLVEWKRTKGFHTTLVPLSEISAVPTKEEIKGYIQQAYEAWQIPPYYVLLVGDANDIPAWYGDSSGYPTDLYYSTVDGDDIFPDVRLGRLSVATLNETNSSVEKIIHYEQNEWSSGDEWLDRAYFIASRDAAYHQIAESTHAYCTRLARQNGMVCDSLWTYYQTGTPIDDAFNSGRGMVTYSGHGSAGGWVDPRFWSPDAESLQNLDKYPLVLSYACLTGNYTSHCFGEVLTRGSDNGALAFLGSSAPSYWDQDDIFQRYLFDALFIHGFSALGDIIEYGKFGLANLDDSLSAYYYEVYNLLGDPSLDIYTDSPHPIVVDHPDLIPSGSYSLEVQVQDSKKPVYNAFVSCLTDTISTAFTDSTGIAMVQLQTSPGDTVWVTVTGHNLRPHRSYALSAPTGVPERPREISQFAPLGNDPNPFRDETRIRYYVPYRGEVSLQIYDSSGRLVRRERWTRAPGYHSFVWDGTDSNSSTLSSGIYLCRLEISGISLTKKMILLK</sequence>
<accession>A0A0S7WHY1</accession>
<dbReference type="NCBIfam" id="TIGR04183">
    <property type="entry name" value="Por_Secre_tail"/>
    <property type="match status" value="1"/>
</dbReference>